<dbReference type="GO" id="GO:0008168">
    <property type="term" value="F:methyltransferase activity"/>
    <property type="evidence" value="ECO:0007669"/>
    <property type="project" value="UniProtKB-KW"/>
</dbReference>
<dbReference type="SUPFAM" id="SSF53335">
    <property type="entry name" value="S-adenosyl-L-methionine-dependent methyltransferases"/>
    <property type="match status" value="1"/>
</dbReference>
<evidence type="ECO:0000313" key="1">
    <source>
        <dbReference type="EMBL" id="UWP60006.1"/>
    </source>
</evidence>
<dbReference type="GO" id="GO:0032259">
    <property type="term" value="P:methylation"/>
    <property type="evidence" value="ECO:0007669"/>
    <property type="project" value="UniProtKB-KW"/>
</dbReference>
<dbReference type="EMBL" id="CP102290">
    <property type="protein sequence ID" value="UWP60006.1"/>
    <property type="molecule type" value="Genomic_DNA"/>
</dbReference>
<keyword evidence="2" id="KW-1185">Reference proteome</keyword>
<dbReference type="PANTHER" id="PTHR38451:SF1">
    <property type="entry name" value="TRNA (ADENINE(22)-N(1))-METHYLTRANSFERASE"/>
    <property type="match status" value="1"/>
</dbReference>
<protein>
    <submittedName>
        <fullName evidence="1">Class I SAM-dependent methyltransferase</fullName>
    </submittedName>
</protein>
<dbReference type="InterPro" id="IPR006901">
    <property type="entry name" value="TrmK"/>
</dbReference>
<keyword evidence="1" id="KW-0808">Transferase</keyword>
<dbReference type="Gene3D" id="3.40.50.150">
    <property type="entry name" value="Vaccinia Virus protein VP39"/>
    <property type="match status" value="1"/>
</dbReference>
<accession>A0ABY5VJ55</accession>
<dbReference type="CDD" id="cd02440">
    <property type="entry name" value="AdoMet_MTases"/>
    <property type="match status" value="1"/>
</dbReference>
<organism evidence="1 2">
    <name type="scientific">Ruminococcus gauvreauii</name>
    <dbReference type="NCBI Taxonomy" id="438033"/>
    <lineage>
        <taxon>Bacteria</taxon>
        <taxon>Bacillati</taxon>
        <taxon>Bacillota</taxon>
        <taxon>Clostridia</taxon>
        <taxon>Eubacteriales</taxon>
        <taxon>Oscillospiraceae</taxon>
        <taxon>Ruminococcus</taxon>
    </lineage>
</organism>
<dbReference type="InterPro" id="IPR029063">
    <property type="entry name" value="SAM-dependent_MTases_sf"/>
</dbReference>
<dbReference type="RefSeq" id="WP_028529210.1">
    <property type="nucleotide sequence ID" value="NZ_CABLBR010000020.1"/>
</dbReference>
<dbReference type="Gene3D" id="1.10.287.1890">
    <property type="match status" value="1"/>
</dbReference>
<dbReference type="PANTHER" id="PTHR38451">
    <property type="entry name" value="TRNA (ADENINE(22)-N(1))-METHYLTRANSFERASE"/>
    <property type="match status" value="1"/>
</dbReference>
<dbReference type="Proteomes" id="UP001060164">
    <property type="component" value="Chromosome"/>
</dbReference>
<evidence type="ECO:0000313" key="2">
    <source>
        <dbReference type="Proteomes" id="UP001060164"/>
    </source>
</evidence>
<reference evidence="1" key="1">
    <citation type="journal article" date="2022" name="Cell">
        <title>Design, construction, and in vivo augmentation of a complex gut microbiome.</title>
        <authorList>
            <person name="Cheng A.G."/>
            <person name="Ho P.Y."/>
            <person name="Aranda-Diaz A."/>
            <person name="Jain S."/>
            <person name="Yu F.B."/>
            <person name="Meng X."/>
            <person name="Wang M."/>
            <person name="Iakiviak M."/>
            <person name="Nagashima K."/>
            <person name="Zhao A."/>
            <person name="Murugkar P."/>
            <person name="Patil A."/>
            <person name="Atabakhsh K."/>
            <person name="Weakley A."/>
            <person name="Yan J."/>
            <person name="Brumbaugh A.R."/>
            <person name="Higginbottom S."/>
            <person name="Dimas A."/>
            <person name="Shiver A.L."/>
            <person name="Deutschbauer A."/>
            <person name="Neff N."/>
            <person name="Sonnenburg J.L."/>
            <person name="Huang K.C."/>
            <person name="Fischbach M.A."/>
        </authorList>
    </citation>
    <scope>NUCLEOTIDE SEQUENCE</scope>
    <source>
        <strain evidence="1">DSM 19829</strain>
    </source>
</reference>
<proteinExistence type="predicted"/>
<dbReference type="PIRSF" id="PIRSF018637">
    <property type="entry name" value="TrmK"/>
    <property type="match status" value="1"/>
</dbReference>
<keyword evidence="1" id="KW-0489">Methyltransferase</keyword>
<name>A0ABY5VJ55_9FIRM</name>
<gene>
    <name evidence="1" type="ORF">NQ502_02800</name>
</gene>
<sequence length="231" mass="26014">MQLSKRLSAIARLVTRGNRLADVGCDHGYIPIALTEAGVIPGAIAMDVNEGPLERARKNISKSAAAPYIETRLSDGLEALEPGEADTLLIAGMGGCLTVDILNARLETVHSMKELILQPQSDIDRVRRCLAENGFLIIQEDMVCEDGKYYQMMKAVPGKMEYDREIFFLYGKLLLEAGHPVLQEYLKKKQHNNEKILKQIWEQGQSESEKRTAEIRQEMQKIISALEYYDM</sequence>
<dbReference type="Pfam" id="PF12847">
    <property type="entry name" value="Methyltransf_18"/>
    <property type="match status" value="1"/>
</dbReference>